<dbReference type="AlphaFoldDB" id="A0A8T0W2T3"/>
<name>A0A8T0W2T3_PANVG</name>
<protein>
    <submittedName>
        <fullName evidence="1">Uncharacterized protein</fullName>
    </submittedName>
</protein>
<keyword evidence="2" id="KW-1185">Reference proteome</keyword>
<accession>A0A8T0W2T3</accession>
<proteinExistence type="predicted"/>
<comment type="caution">
    <text evidence="1">The sequence shown here is derived from an EMBL/GenBank/DDBJ whole genome shotgun (WGS) entry which is preliminary data.</text>
</comment>
<reference evidence="1" key="1">
    <citation type="submission" date="2020-05" db="EMBL/GenBank/DDBJ databases">
        <title>WGS assembly of Panicum virgatum.</title>
        <authorList>
            <person name="Lovell J.T."/>
            <person name="Jenkins J."/>
            <person name="Shu S."/>
            <person name="Juenger T.E."/>
            <person name="Schmutz J."/>
        </authorList>
    </citation>
    <scope>NUCLEOTIDE SEQUENCE</scope>
    <source>
        <strain evidence="1">AP13</strain>
    </source>
</reference>
<gene>
    <name evidence="1" type="ORF">PVAP13_2KG191282</name>
</gene>
<evidence type="ECO:0000313" key="2">
    <source>
        <dbReference type="Proteomes" id="UP000823388"/>
    </source>
</evidence>
<sequence>MHAHSTYALSWTKFKVQLISLEDLCASRYISWKNAVLCSCLLLLNDLVVSLAVMPYSSYDLPTEEKMLSICPSRHPKQL</sequence>
<dbReference type="Proteomes" id="UP000823388">
    <property type="component" value="Chromosome 2K"/>
</dbReference>
<evidence type="ECO:0000313" key="1">
    <source>
        <dbReference type="EMBL" id="KAG2642632.1"/>
    </source>
</evidence>
<organism evidence="1 2">
    <name type="scientific">Panicum virgatum</name>
    <name type="common">Blackwell switchgrass</name>
    <dbReference type="NCBI Taxonomy" id="38727"/>
    <lineage>
        <taxon>Eukaryota</taxon>
        <taxon>Viridiplantae</taxon>
        <taxon>Streptophyta</taxon>
        <taxon>Embryophyta</taxon>
        <taxon>Tracheophyta</taxon>
        <taxon>Spermatophyta</taxon>
        <taxon>Magnoliopsida</taxon>
        <taxon>Liliopsida</taxon>
        <taxon>Poales</taxon>
        <taxon>Poaceae</taxon>
        <taxon>PACMAD clade</taxon>
        <taxon>Panicoideae</taxon>
        <taxon>Panicodae</taxon>
        <taxon>Paniceae</taxon>
        <taxon>Panicinae</taxon>
        <taxon>Panicum</taxon>
        <taxon>Panicum sect. Hiantes</taxon>
    </lineage>
</organism>
<dbReference type="EMBL" id="CM029039">
    <property type="protein sequence ID" value="KAG2642632.1"/>
    <property type="molecule type" value="Genomic_DNA"/>
</dbReference>